<accession>A0A8J4TP44</accession>
<dbReference type="SMART" id="SM00261">
    <property type="entry name" value="FU"/>
    <property type="match status" value="2"/>
</dbReference>
<dbReference type="InterPro" id="IPR006212">
    <property type="entry name" value="Furin_repeat"/>
</dbReference>
<evidence type="ECO:0000259" key="5">
    <source>
        <dbReference type="PROSITE" id="PS50026"/>
    </source>
</evidence>
<comment type="caution">
    <text evidence="6">The sequence shown here is derived from an EMBL/GenBank/DDBJ whole genome shotgun (WGS) entry which is preliminary data.</text>
</comment>
<feature type="domain" description="EGF-like" evidence="5">
    <location>
        <begin position="139"/>
        <end position="175"/>
    </location>
</feature>
<dbReference type="PROSITE" id="PS50026">
    <property type="entry name" value="EGF_3"/>
    <property type="match status" value="1"/>
</dbReference>
<comment type="caution">
    <text evidence="3">Lacks conserved residue(s) required for the propagation of feature annotation.</text>
</comment>
<evidence type="ECO:0000256" key="1">
    <source>
        <dbReference type="ARBA" id="ARBA00022536"/>
    </source>
</evidence>
<evidence type="ECO:0000256" key="4">
    <source>
        <dbReference type="SAM" id="SignalP"/>
    </source>
</evidence>
<dbReference type="AlphaFoldDB" id="A0A8J4TP44"/>
<dbReference type="SUPFAM" id="SSF57184">
    <property type="entry name" value="Growth factor receptor domain"/>
    <property type="match status" value="1"/>
</dbReference>
<evidence type="ECO:0000256" key="2">
    <source>
        <dbReference type="ARBA" id="ARBA00023157"/>
    </source>
</evidence>
<evidence type="ECO:0000313" key="6">
    <source>
        <dbReference type="EMBL" id="KAF5406362.1"/>
    </source>
</evidence>
<keyword evidence="4" id="KW-0732">Signal</keyword>
<dbReference type="Gene3D" id="2.10.25.10">
    <property type="entry name" value="Laminin"/>
    <property type="match status" value="1"/>
</dbReference>
<dbReference type="GO" id="GO:0005509">
    <property type="term" value="F:calcium ion binding"/>
    <property type="evidence" value="ECO:0007669"/>
    <property type="project" value="InterPro"/>
</dbReference>
<keyword evidence="2 3" id="KW-1015">Disulfide bond</keyword>
<evidence type="ECO:0000256" key="3">
    <source>
        <dbReference type="PROSITE-ProRule" id="PRU00076"/>
    </source>
</evidence>
<dbReference type="PROSITE" id="PS00022">
    <property type="entry name" value="EGF_1"/>
    <property type="match status" value="1"/>
</dbReference>
<dbReference type="EMBL" id="LUCH01000025">
    <property type="protein sequence ID" value="KAF5406362.1"/>
    <property type="molecule type" value="Genomic_DNA"/>
</dbReference>
<sequence>MVQFSLLTLFRGFLILILAAASVADDCEYCTKIADRFAESLQKTAHKGFSGGNTHWEETNIGSYATSEVRFHDIIDSLCANSDNAWCFGILDTLEPVMHTWWNSVFKTNHTGIHSLRDIFCVTASNYCCPFNHFGQKCDVCAPCSKPGGSCVGNGTRTGSGLCSCDVGYTGDLCDKCNLLTHFEDKVNDVLTVCKACHISCTGGCWNPDATGCNECAIGWAPAFTDEGQQACEDVDECEKHPCNSSLEYCVNTPGSFECRSCSSACIGCNGPKATDCIECRDGYQLVKDIREWPWGSRRRYRWVAASHSAKCVPEEFT</sequence>
<feature type="signal peptide" evidence="4">
    <location>
        <begin position="1"/>
        <end position="24"/>
    </location>
</feature>
<name>A0A8J4TP44_9TREM</name>
<feature type="disulfide bond" evidence="3">
    <location>
        <begin position="141"/>
        <end position="151"/>
    </location>
</feature>
<dbReference type="InterPro" id="IPR000742">
    <property type="entry name" value="EGF"/>
</dbReference>
<dbReference type="OrthoDB" id="19903at2759"/>
<reference evidence="6" key="1">
    <citation type="submission" date="2019-05" db="EMBL/GenBank/DDBJ databases">
        <title>Annotation for the trematode Paragonimus heterotremus.</title>
        <authorList>
            <person name="Choi Y.-J."/>
        </authorList>
    </citation>
    <scope>NUCLEOTIDE SEQUENCE</scope>
    <source>
        <strain evidence="6">LC</strain>
    </source>
</reference>
<feature type="chain" id="PRO_5035156640" evidence="4">
    <location>
        <begin position="25"/>
        <end position="318"/>
    </location>
</feature>
<keyword evidence="1 3" id="KW-0245">EGF-like domain</keyword>
<proteinExistence type="predicted"/>
<dbReference type="PROSITE" id="PS01187">
    <property type="entry name" value="EGF_CA"/>
    <property type="match status" value="1"/>
</dbReference>
<gene>
    <name evidence="6" type="ORF">PHET_00112</name>
</gene>
<dbReference type="InterPro" id="IPR018097">
    <property type="entry name" value="EGF_Ca-bd_CS"/>
</dbReference>
<dbReference type="InterPro" id="IPR009030">
    <property type="entry name" value="Growth_fac_rcpt_cys_sf"/>
</dbReference>
<feature type="disulfide bond" evidence="3">
    <location>
        <begin position="165"/>
        <end position="174"/>
    </location>
</feature>
<dbReference type="Proteomes" id="UP000748531">
    <property type="component" value="Unassembled WGS sequence"/>
</dbReference>
<protein>
    <submittedName>
        <fullName evidence="6">Cysteine-rich with EGF domain protein 2-B</fullName>
    </submittedName>
</protein>
<organism evidence="6 7">
    <name type="scientific">Paragonimus heterotremus</name>
    <dbReference type="NCBI Taxonomy" id="100268"/>
    <lineage>
        <taxon>Eukaryota</taxon>
        <taxon>Metazoa</taxon>
        <taxon>Spiralia</taxon>
        <taxon>Lophotrochozoa</taxon>
        <taxon>Platyhelminthes</taxon>
        <taxon>Trematoda</taxon>
        <taxon>Digenea</taxon>
        <taxon>Plagiorchiida</taxon>
        <taxon>Troglotremata</taxon>
        <taxon>Troglotrematidae</taxon>
        <taxon>Paragonimus</taxon>
    </lineage>
</organism>
<evidence type="ECO:0000313" key="7">
    <source>
        <dbReference type="Proteomes" id="UP000748531"/>
    </source>
</evidence>
<keyword evidence="7" id="KW-1185">Reference proteome</keyword>